<organism evidence="6 7">
    <name type="scientific">Cellulophaga baltica 18</name>
    <dbReference type="NCBI Taxonomy" id="1348584"/>
    <lineage>
        <taxon>Bacteria</taxon>
        <taxon>Pseudomonadati</taxon>
        <taxon>Bacteroidota</taxon>
        <taxon>Flavobacteriia</taxon>
        <taxon>Flavobacteriales</taxon>
        <taxon>Flavobacteriaceae</taxon>
        <taxon>Cellulophaga</taxon>
    </lineage>
</organism>
<reference evidence="6 7" key="1">
    <citation type="journal article" date="2014" name="Environ. Microbiol.">
        <title>Contrasting genomic patterns and infection strategies of two co-existing Bacteroidetes podovirus genera.</title>
        <authorList>
            <person name="Holmfeldt K."/>
            <person name="Howard-Varona C."/>
            <person name="Solonenko N."/>
            <person name="Sullivan M.B."/>
        </authorList>
    </citation>
    <scope>NUCLEOTIDE SEQUENCE [LARGE SCALE GENOMIC DNA]</scope>
    <source>
        <strain evidence="6 7">18</strain>
    </source>
</reference>
<feature type="domain" description="OmpA-like" evidence="5">
    <location>
        <begin position="230"/>
        <end position="337"/>
    </location>
</feature>
<feature type="region of interest" description="Disordered" evidence="4">
    <location>
        <begin position="308"/>
        <end position="337"/>
    </location>
</feature>
<evidence type="ECO:0000259" key="5">
    <source>
        <dbReference type="PROSITE" id="PS51123"/>
    </source>
</evidence>
<dbReference type="PANTHER" id="PTHR30329">
    <property type="entry name" value="STATOR ELEMENT OF FLAGELLAR MOTOR COMPLEX"/>
    <property type="match status" value="1"/>
</dbReference>
<name>A0AAU8S2F4_9FLAO</name>
<keyword evidence="6" id="KW-0689">Ribosomal protein</keyword>
<dbReference type="EMBL" id="CP009976">
    <property type="protein sequence ID" value="AIZ43425.1"/>
    <property type="molecule type" value="Genomic_DNA"/>
</dbReference>
<dbReference type="Proteomes" id="UP000030786">
    <property type="component" value="Chromosome"/>
</dbReference>
<keyword evidence="2 3" id="KW-0472">Membrane</keyword>
<dbReference type="InterPro" id="IPR006665">
    <property type="entry name" value="OmpA-like"/>
</dbReference>
<dbReference type="PANTHER" id="PTHR30329:SF20">
    <property type="entry name" value="EXPORTED PROTEIN"/>
    <property type="match status" value="1"/>
</dbReference>
<dbReference type="GO" id="GO:0009279">
    <property type="term" value="C:cell outer membrane"/>
    <property type="evidence" value="ECO:0007669"/>
    <property type="project" value="UniProtKB-SubCell"/>
</dbReference>
<dbReference type="Gene3D" id="3.30.1330.60">
    <property type="entry name" value="OmpA-like domain"/>
    <property type="match status" value="1"/>
</dbReference>
<sequence length="337" mass="37997">MKKIALINLVLVTLLSCKDTTAEKANKEIESNTTPVAVPTEKTPNKEVEKEFSWAEIPESTVDIGEFPYLTPPKGMIVDKDDSESFEFDKLEFFDGSQFFVLDGKVERMSIAMEGDKEWEHYLFDKSVSEYLKSIGAILLFEGQIPYEQTQKWGDNPNAIYKHMHEFYAGDVVNGPISLYVLKTAQQKIGFQISSKSRTIGVVAYKDFEQTIEKITAETMLEDINAKGFATLHINFDTGKSRIKADSYDIINEIAKMMKASPDLKIKIEGHTDNTGNEVANLKLSKNRARAVLMALTDEDIDEARLKSEGFGQTKPVEDNATEEGKAKNRRVELRKL</sequence>
<feature type="compositionally biased region" description="Basic and acidic residues" evidence="4">
    <location>
        <begin position="323"/>
        <end position="337"/>
    </location>
</feature>
<dbReference type="SUPFAM" id="SSF103088">
    <property type="entry name" value="OmpA-like"/>
    <property type="match status" value="1"/>
</dbReference>
<dbReference type="KEGG" id="cbat:M666_18840"/>
<dbReference type="GeneID" id="78062764"/>
<dbReference type="InterPro" id="IPR050330">
    <property type="entry name" value="Bact_OuterMem_StrucFunc"/>
</dbReference>
<dbReference type="PRINTS" id="PR01021">
    <property type="entry name" value="OMPADOMAIN"/>
</dbReference>
<accession>A0AAU8S2F4</accession>
<proteinExistence type="predicted"/>
<dbReference type="RefSeq" id="WP_029445615.1">
    <property type="nucleotide sequence ID" value="NZ_CP009976.1"/>
</dbReference>
<comment type="subcellular location">
    <subcellularLocation>
        <location evidence="1">Cell outer membrane</location>
    </subcellularLocation>
</comment>
<evidence type="ECO:0000313" key="7">
    <source>
        <dbReference type="Proteomes" id="UP000030786"/>
    </source>
</evidence>
<dbReference type="InterPro" id="IPR006664">
    <property type="entry name" value="OMP_bac"/>
</dbReference>
<keyword evidence="6" id="KW-0687">Ribonucleoprotein</keyword>
<gene>
    <name evidence="6" type="ORF">M666_18840</name>
</gene>
<protein>
    <submittedName>
        <fullName evidence="6">30S ribosomal protein S1</fullName>
    </submittedName>
</protein>
<evidence type="ECO:0000256" key="4">
    <source>
        <dbReference type="SAM" id="MobiDB-lite"/>
    </source>
</evidence>
<evidence type="ECO:0000256" key="3">
    <source>
        <dbReference type="PROSITE-ProRule" id="PRU00473"/>
    </source>
</evidence>
<dbReference type="PROSITE" id="PS51123">
    <property type="entry name" value="OMPA_2"/>
    <property type="match status" value="1"/>
</dbReference>
<dbReference type="InterPro" id="IPR036737">
    <property type="entry name" value="OmpA-like_sf"/>
</dbReference>
<dbReference type="GO" id="GO:0005840">
    <property type="term" value="C:ribosome"/>
    <property type="evidence" value="ECO:0007669"/>
    <property type="project" value="UniProtKB-KW"/>
</dbReference>
<evidence type="ECO:0000256" key="2">
    <source>
        <dbReference type="ARBA" id="ARBA00023136"/>
    </source>
</evidence>
<dbReference type="CDD" id="cd07185">
    <property type="entry name" value="OmpA_C-like"/>
    <property type="match status" value="1"/>
</dbReference>
<dbReference type="PROSITE" id="PS51257">
    <property type="entry name" value="PROKAR_LIPOPROTEIN"/>
    <property type="match status" value="1"/>
</dbReference>
<dbReference type="AlphaFoldDB" id="A0AAU8S2F4"/>
<evidence type="ECO:0000256" key="1">
    <source>
        <dbReference type="ARBA" id="ARBA00004442"/>
    </source>
</evidence>
<evidence type="ECO:0000313" key="6">
    <source>
        <dbReference type="EMBL" id="AIZ43425.1"/>
    </source>
</evidence>
<dbReference type="Pfam" id="PF00691">
    <property type="entry name" value="OmpA"/>
    <property type="match status" value="1"/>
</dbReference>